<reference evidence="2" key="1">
    <citation type="journal article" date="2023" name="Mol. Phylogenet. Evol.">
        <title>Genome-scale phylogeny and comparative genomics of the fungal order Sordariales.</title>
        <authorList>
            <person name="Hensen N."/>
            <person name="Bonometti L."/>
            <person name="Westerberg I."/>
            <person name="Brannstrom I.O."/>
            <person name="Guillou S."/>
            <person name="Cros-Aarteil S."/>
            <person name="Calhoun S."/>
            <person name="Haridas S."/>
            <person name="Kuo A."/>
            <person name="Mondo S."/>
            <person name="Pangilinan J."/>
            <person name="Riley R."/>
            <person name="LaButti K."/>
            <person name="Andreopoulos B."/>
            <person name="Lipzen A."/>
            <person name="Chen C."/>
            <person name="Yan M."/>
            <person name="Daum C."/>
            <person name="Ng V."/>
            <person name="Clum A."/>
            <person name="Steindorff A."/>
            <person name="Ohm R.A."/>
            <person name="Martin F."/>
            <person name="Silar P."/>
            <person name="Natvig D.O."/>
            <person name="Lalanne C."/>
            <person name="Gautier V."/>
            <person name="Ament-Velasquez S.L."/>
            <person name="Kruys A."/>
            <person name="Hutchinson M.I."/>
            <person name="Powell A.J."/>
            <person name="Barry K."/>
            <person name="Miller A.N."/>
            <person name="Grigoriev I.V."/>
            <person name="Debuchy R."/>
            <person name="Gladieux P."/>
            <person name="Hiltunen Thoren M."/>
            <person name="Johannesson H."/>
        </authorList>
    </citation>
    <scope>NUCLEOTIDE SEQUENCE</scope>
    <source>
        <strain evidence="2">FGSC 1904</strain>
    </source>
</reference>
<name>A0AAE0UBE2_SORBR</name>
<feature type="region of interest" description="Disordered" evidence="1">
    <location>
        <begin position="1"/>
        <end position="24"/>
    </location>
</feature>
<dbReference type="EMBL" id="JAUTDP010000007">
    <property type="protein sequence ID" value="KAK3397555.1"/>
    <property type="molecule type" value="Genomic_DNA"/>
</dbReference>
<evidence type="ECO:0000313" key="2">
    <source>
        <dbReference type="EMBL" id="KAK3397555.1"/>
    </source>
</evidence>
<dbReference type="AlphaFoldDB" id="A0AAE0UBE2"/>
<accession>A0AAE0UBE2</accession>
<organism evidence="2 3">
    <name type="scientific">Sordaria brevicollis</name>
    <dbReference type="NCBI Taxonomy" id="83679"/>
    <lineage>
        <taxon>Eukaryota</taxon>
        <taxon>Fungi</taxon>
        <taxon>Dikarya</taxon>
        <taxon>Ascomycota</taxon>
        <taxon>Pezizomycotina</taxon>
        <taxon>Sordariomycetes</taxon>
        <taxon>Sordariomycetidae</taxon>
        <taxon>Sordariales</taxon>
        <taxon>Sordariaceae</taxon>
        <taxon>Sordaria</taxon>
    </lineage>
</organism>
<protein>
    <submittedName>
        <fullName evidence="2">Uncharacterized protein</fullName>
    </submittedName>
</protein>
<evidence type="ECO:0000313" key="3">
    <source>
        <dbReference type="Proteomes" id="UP001281003"/>
    </source>
</evidence>
<sequence>MASLLKGQMTLPKRHSPSPPTGLDLSSLGARDGGLLALLLLLPPVSEAPFDSSSVTEFLLLRDRDLSRLTKLDIELSLPLRPRRHHLEEPSSAEGGSADEPRDASEVSVVAMVGFIMLARLLAGKQRRISSGVDDKRILDSVCRNLQNDAEKMTGIVLHYSIAWRLTLNSR</sequence>
<evidence type="ECO:0000256" key="1">
    <source>
        <dbReference type="SAM" id="MobiDB-lite"/>
    </source>
</evidence>
<keyword evidence="3" id="KW-1185">Reference proteome</keyword>
<comment type="caution">
    <text evidence="2">The sequence shown here is derived from an EMBL/GenBank/DDBJ whole genome shotgun (WGS) entry which is preliminary data.</text>
</comment>
<gene>
    <name evidence="2" type="ORF">B0T20DRAFT_393371</name>
</gene>
<dbReference type="Proteomes" id="UP001281003">
    <property type="component" value="Unassembled WGS sequence"/>
</dbReference>
<proteinExistence type="predicted"/>
<reference evidence="2" key="2">
    <citation type="submission" date="2023-07" db="EMBL/GenBank/DDBJ databases">
        <authorList>
            <consortium name="Lawrence Berkeley National Laboratory"/>
            <person name="Haridas S."/>
            <person name="Hensen N."/>
            <person name="Bonometti L."/>
            <person name="Westerberg I."/>
            <person name="Brannstrom I.O."/>
            <person name="Guillou S."/>
            <person name="Cros-Aarteil S."/>
            <person name="Calhoun S."/>
            <person name="Kuo A."/>
            <person name="Mondo S."/>
            <person name="Pangilinan J."/>
            <person name="Riley R."/>
            <person name="LaButti K."/>
            <person name="Andreopoulos B."/>
            <person name="Lipzen A."/>
            <person name="Chen C."/>
            <person name="Yanf M."/>
            <person name="Daum C."/>
            <person name="Ng V."/>
            <person name="Clum A."/>
            <person name="Steindorff A."/>
            <person name="Ohm R."/>
            <person name="Martin F."/>
            <person name="Silar P."/>
            <person name="Natvig D."/>
            <person name="Lalanne C."/>
            <person name="Gautier V."/>
            <person name="Ament-velasquez S.L."/>
            <person name="Kruys A."/>
            <person name="Hutchinson M.I."/>
            <person name="Powell A.J."/>
            <person name="Barry K."/>
            <person name="Miller A.N."/>
            <person name="Grigoriev I.V."/>
            <person name="Debuchy R."/>
            <person name="Gladieux P."/>
            <person name="Thoren M.H."/>
            <person name="Johannesson H."/>
        </authorList>
    </citation>
    <scope>NUCLEOTIDE SEQUENCE</scope>
    <source>
        <strain evidence="2">FGSC 1904</strain>
    </source>
</reference>